<evidence type="ECO:0000256" key="2">
    <source>
        <dbReference type="SAM" id="SignalP"/>
    </source>
</evidence>
<evidence type="ECO:0008006" key="5">
    <source>
        <dbReference type="Google" id="ProtNLM"/>
    </source>
</evidence>
<proteinExistence type="predicted"/>
<organism evidence="3 4">
    <name type="scientific">Streptomyces albospinus</name>
    <dbReference type="NCBI Taxonomy" id="285515"/>
    <lineage>
        <taxon>Bacteria</taxon>
        <taxon>Bacillati</taxon>
        <taxon>Actinomycetota</taxon>
        <taxon>Actinomycetes</taxon>
        <taxon>Kitasatosporales</taxon>
        <taxon>Streptomycetaceae</taxon>
        <taxon>Streptomyces</taxon>
    </lineage>
</organism>
<feature type="chain" id="PRO_5046812010" description="Secreted protein" evidence="2">
    <location>
        <begin position="27"/>
        <end position="66"/>
    </location>
</feature>
<dbReference type="EMBL" id="BMRP01000067">
    <property type="protein sequence ID" value="GGV00702.1"/>
    <property type="molecule type" value="Genomic_DNA"/>
</dbReference>
<sequence length="66" mass="6000">MRIRTAVAAAAVAAIAVLGAASAASADGPDDVSGSAGMGSDMPVGTGDAAGNSLSGLNQGPRSGNG</sequence>
<name>A0ABQ2VRI8_9ACTN</name>
<dbReference type="Proteomes" id="UP000654471">
    <property type="component" value="Unassembled WGS sequence"/>
</dbReference>
<feature type="region of interest" description="Disordered" evidence="1">
    <location>
        <begin position="22"/>
        <end position="66"/>
    </location>
</feature>
<keyword evidence="2" id="KW-0732">Signal</keyword>
<comment type="caution">
    <text evidence="3">The sequence shown here is derived from an EMBL/GenBank/DDBJ whole genome shotgun (WGS) entry which is preliminary data.</text>
</comment>
<gene>
    <name evidence="3" type="ORF">GCM10010211_80010</name>
</gene>
<keyword evidence="4" id="KW-1185">Reference proteome</keyword>
<accession>A0ABQ2VRI8</accession>
<reference evidence="4" key="1">
    <citation type="journal article" date="2019" name="Int. J. Syst. Evol. Microbiol.">
        <title>The Global Catalogue of Microorganisms (GCM) 10K type strain sequencing project: providing services to taxonomists for standard genome sequencing and annotation.</title>
        <authorList>
            <consortium name="The Broad Institute Genomics Platform"/>
            <consortium name="The Broad Institute Genome Sequencing Center for Infectious Disease"/>
            <person name="Wu L."/>
            <person name="Ma J."/>
        </authorList>
    </citation>
    <scope>NUCLEOTIDE SEQUENCE [LARGE SCALE GENOMIC DNA]</scope>
    <source>
        <strain evidence="4">JCM 3399</strain>
    </source>
</reference>
<protein>
    <recommendedName>
        <fullName evidence="5">Secreted protein</fullName>
    </recommendedName>
</protein>
<feature type="compositionally biased region" description="Polar residues" evidence="1">
    <location>
        <begin position="52"/>
        <end position="66"/>
    </location>
</feature>
<evidence type="ECO:0000313" key="4">
    <source>
        <dbReference type="Proteomes" id="UP000654471"/>
    </source>
</evidence>
<dbReference type="RefSeq" id="WP_189308310.1">
    <property type="nucleotide sequence ID" value="NZ_BMRP01000067.1"/>
</dbReference>
<evidence type="ECO:0000256" key="1">
    <source>
        <dbReference type="SAM" id="MobiDB-lite"/>
    </source>
</evidence>
<feature type="compositionally biased region" description="Low complexity" evidence="1">
    <location>
        <begin position="22"/>
        <end position="35"/>
    </location>
</feature>
<evidence type="ECO:0000313" key="3">
    <source>
        <dbReference type="EMBL" id="GGV00702.1"/>
    </source>
</evidence>
<feature type="signal peptide" evidence="2">
    <location>
        <begin position="1"/>
        <end position="26"/>
    </location>
</feature>